<protein>
    <submittedName>
        <fullName evidence="6">Crp/Fnr family transcriptional regulator</fullName>
    </submittedName>
</protein>
<proteinExistence type="predicted"/>
<dbReference type="GO" id="GO:0005829">
    <property type="term" value="C:cytosol"/>
    <property type="evidence" value="ECO:0007669"/>
    <property type="project" value="TreeGrafter"/>
</dbReference>
<dbReference type="SUPFAM" id="SSF51206">
    <property type="entry name" value="cAMP-binding domain-like"/>
    <property type="match status" value="1"/>
</dbReference>
<feature type="domain" description="HTH crp-type" evidence="5">
    <location>
        <begin position="137"/>
        <end position="211"/>
    </location>
</feature>
<dbReference type="InterPro" id="IPR050397">
    <property type="entry name" value="Env_Response_Regulators"/>
</dbReference>
<dbReference type="InterPro" id="IPR000595">
    <property type="entry name" value="cNMP-bd_dom"/>
</dbReference>
<dbReference type="PANTHER" id="PTHR24567">
    <property type="entry name" value="CRP FAMILY TRANSCRIPTIONAL REGULATORY PROTEIN"/>
    <property type="match status" value="1"/>
</dbReference>
<keyword evidence="1" id="KW-0805">Transcription regulation</keyword>
<dbReference type="PANTHER" id="PTHR24567:SF74">
    <property type="entry name" value="HTH-TYPE TRANSCRIPTIONAL REGULATOR ARCR"/>
    <property type="match status" value="1"/>
</dbReference>
<dbReference type="GO" id="GO:0003677">
    <property type="term" value="F:DNA binding"/>
    <property type="evidence" value="ECO:0007669"/>
    <property type="project" value="UniProtKB-KW"/>
</dbReference>
<dbReference type="Gene3D" id="2.60.120.10">
    <property type="entry name" value="Jelly Rolls"/>
    <property type="match status" value="1"/>
</dbReference>
<dbReference type="Pfam" id="PF00027">
    <property type="entry name" value="cNMP_binding"/>
    <property type="match status" value="1"/>
</dbReference>
<dbReference type="SMART" id="SM00100">
    <property type="entry name" value="cNMP"/>
    <property type="match status" value="1"/>
</dbReference>
<evidence type="ECO:0000256" key="1">
    <source>
        <dbReference type="ARBA" id="ARBA00023015"/>
    </source>
</evidence>
<gene>
    <name evidence="6" type="ORF">E1283_26365</name>
</gene>
<dbReference type="PROSITE" id="PS50042">
    <property type="entry name" value="CNMP_BINDING_3"/>
    <property type="match status" value="1"/>
</dbReference>
<organism evidence="6 7">
    <name type="scientific">Streptomyces hainanensis</name>
    <dbReference type="NCBI Taxonomy" id="402648"/>
    <lineage>
        <taxon>Bacteria</taxon>
        <taxon>Bacillati</taxon>
        <taxon>Actinomycetota</taxon>
        <taxon>Actinomycetes</taxon>
        <taxon>Kitasatosporales</taxon>
        <taxon>Streptomycetaceae</taxon>
        <taxon>Streptomyces</taxon>
    </lineage>
</organism>
<evidence type="ECO:0000313" key="7">
    <source>
        <dbReference type="Proteomes" id="UP000295345"/>
    </source>
</evidence>
<dbReference type="OrthoDB" id="41390at2"/>
<dbReference type="InterPro" id="IPR012318">
    <property type="entry name" value="HTH_CRP"/>
</dbReference>
<dbReference type="CDD" id="cd00038">
    <property type="entry name" value="CAP_ED"/>
    <property type="match status" value="1"/>
</dbReference>
<dbReference type="InterPro" id="IPR036388">
    <property type="entry name" value="WH-like_DNA-bd_sf"/>
</dbReference>
<accession>A0A4R4T0M3</accession>
<dbReference type="Pfam" id="PF13545">
    <property type="entry name" value="HTH_Crp_2"/>
    <property type="match status" value="1"/>
</dbReference>
<dbReference type="InterPro" id="IPR014710">
    <property type="entry name" value="RmlC-like_jellyroll"/>
</dbReference>
<dbReference type="InterPro" id="IPR036390">
    <property type="entry name" value="WH_DNA-bd_sf"/>
</dbReference>
<dbReference type="Proteomes" id="UP000295345">
    <property type="component" value="Unassembled WGS sequence"/>
</dbReference>
<keyword evidence="7" id="KW-1185">Reference proteome</keyword>
<dbReference type="AlphaFoldDB" id="A0A4R4T0M3"/>
<dbReference type="RefSeq" id="WP_132820655.1">
    <property type="nucleotide sequence ID" value="NZ_SMKI01000347.1"/>
</dbReference>
<keyword evidence="3" id="KW-0804">Transcription</keyword>
<sequence>MTFWSLLGRPARQSLARVGERAVFAGGATLLKEHDVTDHLLVVERGCVKVTASTSEGYEAVLALRGAGDLLGEQAGADGRPRSASVVALTHVRALTLPLRAFESLVRADPSIGRAVRQVQSERLRQADRRGVVAGGEDTSRRLAALLLDLGHRYGRPESAGGVEIVLPLSQDDLAGLVLSSRRTVSRILEQWRAQGWLTTGRLRLVIHEPDALKHEAGDGPA</sequence>
<feature type="domain" description="Cyclic nucleotide-binding" evidence="4">
    <location>
        <begin position="3"/>
        <end position="106"/>
    </location>
</feature>
<reference evidence="6 7" key="1">
    <citation type="submission" date="2019-03" db="EMBL/GenBank/DDBJ databases">
        <title>Draft genome sequences of novel Actinobacteria.</title>
        <authorList>
            <person name="Sahin N."/>
            <person name="Ay H."/>
            <person name="Saygin H."/>
        </authorList>
    </citation>
    <scope>NUCLEOTIDE SEQUENCE [LARGE SCALE GENOMIC DNA]</scope>
    <source>
        <strain evidence="6 7">DSM 41900</strain>
    </source>
</reference>
<dbReference type="PROSITE" id="PS51063">
    <property type="entry name" value="HTH_CRP_2"/>
    <property type="match status" value="1"/>
</dbReference>
<dbReference type="Gene3D" id="1.10.10.10">
    <property type="entry name" value="Winged helix-like DNA-binding domain superfamily/Winged helix DNA-binding domain"/>
    <property type="match status" value="1"/>
</dbReference>
<name>A0A4R4T0M3_9ACTN</name>
<comment type="caution">
    <text evidence="6">The sequence shown here is derived from an EMBL/GenBank/DDBJ whole genome shotgun (WGS) entry which is preliminary data.</text>
</comment>
<dbReference type="GO" id="GO:0003700">
    <property type="term" value="F:DNA-binding transcription factor activity"/>
    <property type="evidence" value="ECO:0007669"/>
    <property type="project" value="TreeGrafter"/>
</dbReference>
<evidence type="ECO:0000256" key="3">
    <source>
        <dbReference type="ARBA" id="ARBA00023163"/>
    </source>
</evidence>
<dbReference type="EMBL" id="SMKI01000347">
    <property type="protein sequence ID" value="TDC69176.1"/>
    <property type="molecule type" value="Genomic_DNA"/>
</dbReference>
<dbReference type="SUPFAM" id="SSF46785">
    <property type="entry name" value="Winged helix' DNA-binding domain"/>
    <property type="match status" value="1"/>
</dbReference>
<evidence type="ECO:0000259" key="5">
    <source>
        <dbReference type="PROSITE" id="PS51063"/>
    </source>
</evidence>
<dbReference type="InterPro" id="IPR018490">
    <property type="entry name" value="cNMP-bd_dom_sf"/>
</dbReference>
<evidence type="ECO:0000256" key="2">
    <source>
        <dbReference type="ARBA" id="ARBA00023125"/>
    </source>
</evidence>
<evidence type="ECO:0000259" key="4">
    <source>
        <dbReference type="PROSITE" id="PS50042"/>
    </source>
</evidence>
<keyword evidence="2" id="KW-0238">DNA-binding</keyword>
<dbReference type="SMART" id="SM00419">
    <property type="entry name" value="HTH_CRP"/>
    <property type="match status" value="1"/>
</dbReference>
<evidence type="ECO:0000313" key="6">
    <source>
        <dbReference type="EMBL" id="TDC69176.1"/>
    </source>
</evidence>